<proteinExistence type="predicted"/>
<dbReference type="EMBL" id="PGCJ01000063">
    <property type="protein sequence ID" value="PLW53354.1"/>
    <property type="molecule type" value="Genomic_DNA"/>
</dbReference>
<accession>A0A2N5VTN6</accession>
<name>A0A2N5VTN6_9BASI</name>
<evidence type="ECO:0008006" key="4">
    <source>
        <dbReference type="Google" id="ProtNLM"/>
    </source>
</evidence>
<dbReference type="Proteomes" id="UP000235388">
    <property type="component" value="Unassembled WGS sequence"/>
</dbReference>
<reference evidence="2 3" key="1">
    <citation type="submission" date="2017-11" db="EMBL/GenBank/DDBJ databases">
        <title>De novo assembly and phasing of dikaryotic genomes from two isolates of Puccinia coronata f. sp. avenae, the causal agent of oat crown rust.</title>
        <authorList>
            <person name="Miller M.E."/>
            <person name="Zhang Y."/>
            <person name="Omidvar V."/>
            <person name="Sperschneider J."/>
            <person name="Schwessinger B."/>
            <person name="Raley C."/>
            <person name="Palmer J.M."/>
            <person name="Garnica D."/>
            <person name="Upadhyaya N."/>
            <person name="Rathjen J."/>
            <person name="Taylor J.M."/>
            <person name="Park R.F."/>
            <person name="Dodds P.N."/>
            <person name="Hirsch C.D."/>
            <person name="Kianian S.F."/>
            <person name="Figueroa M."/>
        </authorList>
    </citation>
    <scope>NUCLEOTIDE SEQUENCE [LARGE SCALE GENOMIC DNA]</scope>
    <source>
        <strain evidence="2">12NC29</strain>
    </source>
</reference>
<feature type="compositionally biased region" description="Low complexity" evidence="1">
    <location>
        <begin position="52"/>
        <end position="65"/>
    </location>
</feature>
<feature type="region of interest" description="Disordered" evidence="1">
    <location>
        <begin position="31"/>
        <end position="69"/>
    </location>
</feature>
<evidence type="ECO:0000256" key="1">
    <source>
        <dbReference type="SAM" id="MobiDB-lite"/>
    </source>
</evidence>
<dbReference type="STRING" id="200324.A0A2N5VTN6"/>
<evidence type="ECO:0000313" key="2">
    <source>
        <dbReference type="EMBL" id="PLW53354.1"/>
    </source>
</evidence>
<organism evidence="2 3">
    <name type="scientific">Puccinia coronata f. sp. avenae</name>
    <dbReference type="NCBI Taxonomy" id="200324"/>
    <lineage>
        <taxon>Eukaryota</taxon>
        <taxon>Fungi</taxon>
        <taxon>Dikarya</taxon>
        <taxon>Basidiomycota</taxon>
        <taxon>Pucciniomycotina</taxon>
        <taxon>Pucciniomycetes</taxon>
        <taxon>Pucciniales</taxon>
        <taxon>Pucciniaceae</taxon>
        <taxon>Puccinia</taxon>
    </lineage>
</organism>
<dbReference type="AlphaFoldDB" id="A0A2N5VTN6"/>
<dbReference type="OrthoDB" id="2506702at2759"/>
<gene>
    <name evidence="2" type="ORF">PCANC_13362</name>
</gene>
<evidence type="ECO:0000313" key="3">
    <source>
        <dbReference type="Proteomes" id="UP000235388"/>
    </source>
</evidence>
<sequence>MNFPRSSLIHPLISPFSSPNPNIHVFKENDCRSLPPLSPQHPDFEARPIPSPLLSPLGGPSPRLSPHQEEGVSNLMAGLQFENPDRDQTLLSHSQSITTLETQAQRTEEIRCRNDETIQELCQLLVFAADMNKLKTQLPRELQQVCDTVDGALTTLQLRAGHLKSRPEPVVPAKIFPEPPFYSHIYFSGDIAETHCFCCLIRDTFARIPGHFSSKRQRILWIAGYFRTASGNLGTDCPSYTWWRGLLTKNAHKQGLPTQKASLASDFVISELFDSEFFLLVFEDMFSNHKEAEEQRKALFSLRQGSKSIAEFNIQFNTLLYTVILSEESKCEVYEAAINPKIIELGVQRGGWTESIRGNIKLHYLVLNSSVLQLPSFRSHRSRAPLQWIWILF</sequence>
<protein>
    <recommendedName>
        <fullName evidence="4">Retrotransposon gag domain-containing protein</fullName>
    </recommendedName>
</protein>
<keyword evidence="3" id="KW-1185">Reference proteome</keyword>
<comment type="caution">
    <text evidence="2">The sequence shown here is derived from an EMBL/GenBank/DDBJ whole genome shotgun (WGS) entry which is preliminary data.</text>
</comment>